<gene>
    <name evidence="2" type="ORF">N7493_010978</name>
</gene>
<feature type="chain" id="PRO_5041937226" evidence="1">
    <location>
        <begin position="21"/>
        <end position="84"/>
    </location>
</feature>
<name>A0AAD6HB99_9EURO</name>
<comment type="caution">
    <text evidence="2">The sequence shown here is derived from an EMBL/GenBank/DDBJ whole genome shotgun (WGS) entry which is preliminary data.</text>
</comment>
<reference evidence="2" key="1">
    <citation type="journal article" date="2023" name="IMA Fungus">
        <title>Comparative genomic study of the Penicillium genus elucidates a diverse pangenome and 15 lateral gene transfer events.</title>
        <authorList>
            <person name="Petersen C."/>
            <person name="Sorensen T."/>
            <person name="Nielsen M.R."/>
            <person name="Sondergaard T.E."/>
            <person name="Sorensen J.L."/>
            <person name="Fitzpatrick D.A."/>
            <person name="Frisvad J.C."/>
            <person name="Nielsen K.L."/>
        </authorList>
    </citation>
    <scope>NUCLEOTIDE SEQUENCE</scope>
    <source>
        <strain evidence="2">IBT 17514</strain>
    </source>
</reference>
<dbReference type="EMBL" id="JAQJAN010000020">
    <property type="protein sequence ID" value="KAJ5703840.1"/>
    <property type="molecule type" value="Genomic_DNA"/>
</dbReference>
<organism evidence="2 3">
    <name type="scientific">Penicillium malachiteum</name>
    <dbReference type="NCBI Taxonomy" id="1324776"/>
    <lineage>
        <taxon>Eukaryota</taxon>
        <taxon>Fungi</taxon>
        <taxon>Dikarya</taxon>
        <taxon>Ascomycota</taxon>
        <taxon>Pezizomycotina</taxon>
        <taxon>Eurotiomycetes</taxon>
        <taxon>Eurotiomycetidae</taxon>
        <taxon>Eurotiales</taxon>
        <taxon>Aspergillaceae</taxon>
        <taxon>Penicillium</taxon>
    </lineage>
</organism>
<keyword evidence="3" id="KW-1185">Reference proteome</keyword>
<accession>A0AAD6HB99</accession>
<evidence type="ECO:0000313" key="2">
    <source>
        <dbReference type="EMBL" id="KAJ5703840.1"/>
    </source>
</evidence>
<evidence type="ECO:0000256" key="1">
    <source>
        <dbReference type="SAM" id="SignalP"/>
    </source>
</evidence>
<protein>
    <submittedName>
        <fullName evidence="2">Uncharacterized protein</fullName>
    </submittedName>
</protein>
<feature type="signal peptide" evidence="1">
    <location>
        <begin position="1"/>
        <end position="20"/>
    </location>
</feature>
<keyword evidence="1" id="KW-0732">Signal</keyword>
<proteinExistence type="predicted"/>
<evidence type="ECO:0000313" key="3">
    <source>
        <dbReference type="Proteomes" id="UP001215712"/>
    </source>
</evidence>
<reference evidence="2" key="2">
    <citation type="submission" date="2023-01" db="EMBL/GenBank/DDBJ databases">
        <authorList>
            <person name="Petersen C."/>
        </authorList>
    </citation>
    <scope>NUCLEOTIDE SEQUENCE</scope>
    <source>
        <strain evidence="2">IBT 17514</strain>
    </source>
</reference>
<dbReference type="Proteomes" id="UP001215712">
    <property type="component" value="Unassembled WGS sequence"/>
</dbReference>
<sequence>MQYSIFALVISLAATNIAAPAPKDEEIVNVGDIIAAKRDPTPEENVGVSSPGNSGITVGSILKRGEATEDNILPDILQVAPVNI</sequence>
<dbReference type="AlphaFoldDB" id="A0AAD6HB99"/>